<keyword evidence="5" id="KW-0997">Cell inner membrane</keyword>
<feature type="compositionally biased region" description="Basic residues" evidence="10">
    <location>
        <begin position="209"/>
        <end position="218"/>
    </location>
</feature>
<keyword evidence="7" id="KW-0653">Protein transport</keyword>
<sequence>MESFPYVNGSYNSSSDTLHASSATWLVSRLLCRCFGPHGRSSLYPEENLSPESGPCAIVLSDQDSSIFQSYVEPLLEWELEPYDWTIQDFSSSAAFLDWEVPGDSEPADPQGCTPDIILEDGDLEGALWQTSQECGLVNERLRFLAAGFAIHFIGFCLFISVPTSLPKGLGGISDKPIFVRIPVRLEIDTPDIPSNASADSPGSMASLARRHPKPKERKAREESRKELASEVEPKNVTEKPENESRPMDAKLAEEPVPIGEKIPPDVSVQDGPPNDSKNLQDSVASMPSVASPERKGSLKAGDEAESYKDKILSAIHQAAYYPRAALRKMACGKAVVSFTINKDGSLAKVSIVGHTESETLDEAALKIVQQASSRFPPIPDELMKDEVTYVVPIVFKKRG</sequence>
<dbReference type="PANTHER" id="PTHR33446">
    <property type="entry name" value="PROTEIN TONB-RELATED"/>
    <property type="match status" value="1"/>
</dbReference>
<comment type="similarity">
    <text evidence="2">Belongs to the TonB family.</text>
</comment>
<feature type="region of interest" description="Disordered" evidence="10">
    <location>
        <begin position="190"/>
        <end position="303"/>
    </location>
</feature>
<evidence type="ECO:0000256" key="3">
    <source>
        <dbReference type="ARBA" id="ARBA00022448"/>
    </source>
</evidence>
<dbReference type="PROSITE" id="PS52015">
    <property type="entry name" value="TONB_CTD"/>
    <property type="match status" value="1"/>
</dbReference>
<dbReference type="GO" id="GO:0098797">
    <property type="term" value="C:plasma membrane protein complex"/>
    <property type="evidence" value="ECO:0007669"/>
    <property type="project" value="TreeGrafter"/>
</dbReference>
<dbReference type="EMBL" id="JACRDE010000300">
    <property type="protein sequence ID" value="MBI5250043.1"/>
    <property type="molecule type" value="Genomic_DNA"/>
</dbReference>
<dbReference type="NCBIfam" id="TIGR01352">
    <property type="entry name" value="tonB_Cterm"/>
    <property type="match status" value="1"/>
</dbReference>
<dbReference type="Gene3D" id="3.30.1150.10">
    <property type="match status" value="1"/>
</dbReference>
<keyword evidence="8" id="KW-1133">Transmembrane helix</keyword>
<dbReference type="SUPFAM" id="SSF74653">
    <property type="entry name" value="TolA/TonB C-terminal domain"/>
    <property type="match status" value="1"/>
</dbReference>
<evidence type="ECO:0000256" key="10">
    <source>
        <dbReference type="SAM" id="MobiDB-lite"/>
    </source>
</evidence>
<feature type="compositionally biased region" description="Basic and acidic residues" evidence="10">
    <location>
        <begin position="219"/>
        <end position="254"/>
    </location>
</feature>
<evidence type="ECO:0000259" key="11">
    <source>
        <dbReference type="PROSITE" id="PS52015"/>
    </source>
</evidence>
<dbReference type="GO" id="GO:0031992">
    <property type="term" value="F:energy transducer activity"/>
    <property type="evidence" value="ECO:0007669"/>
    <property type="project" value="TreeGrafter"/>
</dbReference>
<feature type="domain" description="TonB C-terminal" evidence="11">
    <location>
        <begin position="307"/>
        <end position="400"/>
    </location>
</feature>
<dbReference type="InterPro" id="IPR006260">
    <property type="entry name" value="TonB/TolA_C"/>
</dbReference>
<dbReference type="PANTHER" id="PTHR33446:SF2">
    <property type="entry name" value="PROTEIN TONB"/>
    <property type="match status" value="1"/>
</dbReference>
<evidence type="ECO:0000256" key="9">
    <source>
        <dbReference type="ARBA" id="ARBA00023136"/>
    </source>
</evidence>
<dbReference type="Pfam" id="PF03544">
    <property type="entry name" value="TonB_C"/>
    <property type="match status" value="1"/>
</dbReference>
<dbReference type="AlphaFoldDB" id="A0A9D6V197"/>
<proteinExistence type="inferred from homology"/>
<dbReference type="InterPro" id="IPR037682">
    <property type="entry name" value="TonB_C"/>
</dbReference>
<comment type="caution">
    <text evidence="12">The sequence shown here is derived from an EMBL/GenBank/DDBJ whole genome shotgun (WGS) entry which is preliminary data.</text>
</comment>
<dbReference type="GO" id="GO:0055085">
    <property type="term" value="P:transmembrane transport"/>
    <property type="evidence" value="ECO:0007669"/>
    <property type="project" value="InterPro"/>
</dbReference>
<organism evidence="12 13">
    <name type="scientific">Desulfomonile tiedjei</name>
    <dbReference type="NCBI Taxonomy" id="2358"/>
    <lineage>
        <taxon>Bacteria</taxon>
        <taxon>Pseudomonadati</taxon>
        <taxon>Thermodesulfobacteriota</taxon>
        <taxon>Desulfomonilia</taxon>
        <taxon>Desulfomonilales</taxon>
        <taxon>Desulfomonilaceae</taxon>
        <taxon>Desulfomonile</taxon>
    </lineage>
</organism>
<evidence type="ECO:0000256" key="6">
    <source>
        <dbReference type="ARBA" id="ARBA00022692"/>
    </source>
</evidence>
<gene>
    <name evidence="12" type="ORF">HY912_11160</name>
</gene>
<evidence type="ECO:0000256" key="1">
    <source>
        <dbReference type="ARBA" id="ARBA00004383"/>
    </source>
</evidence>
<reference evidence="12" key="1">
    <citation type="submission" date="2020-07" db="EMBL/GenBank/DDBJ databases">
        <title>Huge and variable diversity of episymbiotic CPR bacteria and DPANN archaea in groundwater ecosystems.</title>
        <authorList>
            <person name="He C.Y."/>
            <person name="Keren R."/>
            <person name="Whittaker M."/>
            <person name="Farag I.F."/>
            <person name="Doudna J."/>
            <person name="Cate J.H.D."/>
            <person name="Banfield J.F."/>
        </authorList>
    </citation>
    <scope>NUCLEOTIDE SEQUENCE</scope>
    <source>
        <strain evidence="12">NC_groundwater_1664_Pr3_B-0.1um_52_9</strain>
    </source>
</reference>
<evidence type="ECO:0000256" key="4">
    <source>
        <dbReference type="ARBA" id="ARBA00022475"/>
    </source>
</evidence>
<feature type="compositionally biased region" description="Basic and acidic residues" evidence="10">
    <location>
        <begin position="293"/>
        <end position="303"/>
    </location>
</feature>
<evidence type="ECO:0000256" key="7">
    <source>
        <dbReference type="ARBA" id="ARBA00022927"/>
    </source>
</evidence>
<evidence type="ECO:0000256" key="2">
    <source>
        <dbReference type="ARBA" id="ARBA00006555"/>
    </source>
</evidence>
<evidence type="ECO:0000256" key="5">
    <source>
        <dbReference type="ARBA" id="ARBA00022519"/>
    </source>
</evidence>
<keyword evidence="6" id="KW-0812">Transmembrane</keyword>
<evidence type="ECO:0000313" key="12">
    <source>
        <dbReference type="EMBL" id="MBI5250043.1"/>
    </source>
</evidence>
<comment type="subcellular location">
    <subcellularLocation>
        <location evidence="1">Cell inner membrane</location>
        <topology evidence="1">Single-pass membrane protein</topology>
        <orientation evidence="1">Periplasmic side</orientation>
    </subcellularLocation>
</comment>
<name>A0A9D6V197_9BACT</name>
<keyword evidence="4" id="KW-1003">Cell membrane</keyword>
<protein>
    <submittedName>
        <fullName evidence="12">Energy transducer TonB</fullName>
    </submittedName>
</protein>
<dbReference type="Proteomes" id="UP000807825">
    <property type="component" value="Unassembled WGS sequence"/>
</dbReference>
<evidence type="ECO:0000313" key="13">
    <source>
        <dbReference type="Proteomes" id="UP000807825"/>
    </source>
</evidence>
<accession>A0A9D6V197</accession>
<feature type="compositionally biased region" description="Polar residues" evidence="10">
    <location>
        <begin position="276"/>
        <end position="286"/>
    </location>
</feature>
<keyword evidence="3" id="KW-0813">Transport</keyword>
<keyword evidence="9" id="KW-0472">Membrane</keyword>
<dbReference type="GO" id="GO:0015031">
    <property type="term" value="P:protein transport"/>
    <property type="evidence" value="ECO:0007669"/>
    <property type="project" value="UniProtKB-KW"/>
</dbReference>
<evidence type="ECO:0000256" key="8">
    <source>
        <dbReference type="ARBA" id="ARBA00022989"/>
    </source>
</evidence>
<dbReference type="InterPro" id="IPR051045">
    <property type="entry name" value="TonB-dependent_transducer"/>
</dbReference>